<dbReference type="PANTHER" id="PTHR30255:SF2">
    <property type="entry name" value="SINGLE-STRANDED-DNA-SPECIFIC EXONUCLEASE RECJ"/>
    <property type="match status" value="1"/>
</dbReference>
<dbReference type="Gene3D" id="3.10.310.30">
    <property type="match status" value="1"/>
</dbReference>
<evidence type="ECO:0000256" key="4">
    <source>
        <dbReference type="ARBA" id="ARBA00022801"/>
    </source>
</evidence>
<dbReference type="GO" id="GO:0006281">
    <property type="term" value="P:DNA repair"/>
    <property type="evidence" value="ECO:0007669"/>
    <property type="project" value="InterPro"/>
</dbReference>
<dbReference type="InterPro" id="IPR004610">
    <property type="entry name" value="RecJ"/>
</dbReference>
<dbReference type="Proteomes" id="UP000034207">
    <property type="component" value="Unassembled WGS sequence"/>
</dbReference>
<dbReference type="SUPFAM" id="SSF64182">
    <property type="entry name" value="DHH phosphoesterases"/>
    <property type="match status" value="1"/>
</dbReference>
<dbReference type="InterPro" id="IPR003156">
    <property type="entry name" value="DHHA1_dom"/>
</dbReference>
<evidence type="ECO:0000256" key="1">
    <source>
        <dbReference type="ARBA" id="ARBA00005915"/>
    </source>
</evidence>
<evidence type="ECO:0000313" key="10">
    <source>
        <dbReference type="EMBL" id="KKQ94335.1"/>
    </source>
</evidence>
<dbReference type="NCBIfam" id="TIGR00644">
    <property type="entry name" value="recJ"/>
    <property type="match status" value="1"/>
</dbReference>
<evidence type="ECO:0000259" key="7">
    <source>
        <dbReference type="Pfam" id="PF01368"/>
    </source>
</evidence>
<evidence type="ECO:0000256" key="5">
    <source>
        <dbReference type="ARBA" id="ARBA00022839"/>
    </source>
</evidence>
<accession>A0A0G0M1Y2</accession>
<keyword evidence="6" id="KW-0175">Coiled coil</keyword>
<proteinExistence type="inferred from homology"/>
<dbReference type="EMBL" id="LBVV01000011">
    <property type="protein sequence ID" value="KKQ94335.1"/>
    <property type="molecule type" value="Genomic_DNA"/>
</dbReference>
<evidence type="ECO:0000313" key="11">
    <source>
        <dbReference type="Proteomes" id="UP000034207"/>
    </source>
</evidence>
<dbReference type="InterPro" id="IPR051673">
    <property type="entry name" value="SSDNA_exonuclease_RecJ"/>
</dbReference>
<dbReference type="GO" id="GO:0003676">
    <property type="term" value="F:nucleic acid binding"/>
    <property type="evidence" value="ECO:0007669"/>
    <property type="project" value="InterPro"/>
</dbReference>
<evidence type="ECO:0000256" key="3">
    <source>
        <dbReference type="ARBA" id="ARBA00022722"/>
    </source>
</evidence>
<dbReference type="PATRIC" id="fig|1618345.3.peg.728"/>
<dbReference type="Pfam" id="PF01368">
    <property type="entry name" value="DHH"/>
    <property type="match status" value="1"/>
</dbReference>
<protein>
    <recommendedName>
        <fullName evidence="2">Single-stranded-DNA-specific exonuclease RecJ</fullName>
    </recommendedName>
</protein>
<keyword evidence="3" id="KW-0540">Nuclease</keyword>
<feature type="domain" description="DDH" evidence="7">
    <location>
        <begin position="92"/>
        <end position="244"/>
    </location>
</feature>
<sequence length="579" mass="64729">MFDKKNINGYTYDMQKIKAKKWIVSPEPSINKLDEVYDEITAMLLYNRGIEIEGLAREFLDPDFYNIPDPMIIPGMKEGTSRIIQAIEKKEKICIYGDYDVDGVTATALLMSLFSKIGMEVEYYIPSRIDEGYGLSKKVIQKLAKDGVNLIITVDCGITAVDEVKEANSLGVDVIITDHHEPPTKLPQAISIIHPALKGSKYLTKNLAGVGVAYKLAQAIMEQINYSKKVEFLKWSLDLVALGTVADLVPLLGENRVLVYYGLIVLSKTQRIGLKKLFEVSSINPKELDSLKIAFQLAPRINAAGRLSHAKEGLELLLTEDEERAEVLAEHLSKLNSERQKKTEKILMEAFGKIDNLPDDMKFIVLHSPLWSSGIIGIVASKIVEAYARPVILLEENGEVLHGSGRSIATVDLYKILSKLESHFINFGGHKMAAGVTLNKSNYENFLEQLHEISSQLIDSDDLVNLVRIEVRINFSQIDYSLLETIDKFKPFGNGNQAPIFMTEKLLVKYFDLVGKNKNHIKLLLVDESGSSFNAIGFGMGDVEIAPGSIVDIAYKLHLNEWNNKKNIDLVIEDICIKK</sequence>
<keyword evidence="5 10" id="KW-0269">Exonuclease</keyword>
<dbReference type="InterPro" id="IPR038763">
    <property type="entry name" value="DHH_sf"/>
</dbReference>
<keyword evidence="4" id="KW-0378">Hydrolase</keyword>
<comment type="caution">
    <text evidence="10">The sequence shown here is derived from an EMBL/GenBank/DDBJ whole genome shotgun (WGS) entry which is preliminary data.</text>
</comment>
<dbReference type="InterPro" id="IPR041122">
    <property type="entry name" value="RecJ_OB"/>
</dbReference>
<evidence type="ECO:0000259" key="9">
    <source>
        <dbReference type="Pfam" id="PF17768"/>
    </source>
</evidence>
<feature type="domain" description="RecJ OB" evidence="9">
    <location>
        <begin position="469"/>
        <end position="574"/>
    </location>
</feature>
<dbReference type="GO" id="GO:0006310">
    <property type="term" value="P:DNA recombination"/>
    <property type="evidence" value="ECO:0007669"/>
    <property type="project" value="InterPro"/>
</dbReference>
<dbReference type="PANTHER" id="PTHR30255">
    <property type="entry name" value="SINGLE-STRANDED-DNA-SPECIFIC EXONUCLEASE RECJ"/>
    <property type="match status" value="1"/>
</dbReference>
<organism evidence="10 11">
    <name type="scientific">candidate division CPR2 bacterium GW2011_GWC2_39_10</name>
    <dbReference type="NCBI Taxonomy" id="1618345"/>
    <lineage>
        <taxon>Bacteria</taxon>
        <taxon>Bacteria division CPR2</taxon>
    </lineage>
</organism>
<comment type="similarity">
    <text evidence="1">Belongs to the RecJ family.</text>
</comment>
<dbReference type="InterPro" id="IPR001667">
    <property type="entry name" value="DDH_dom"/>
</dbReference>
<dbReference type="Gene3D" id="3.90.1640.30">
    <property type="match status" value="1"/>
</dbReference>
<name>A0A0G0M1Y2_UNCC2</name>
<evidence type="ECO:0000256" key="2">
    <source>
        <dbReference type="ARBA" id="ARBA00019841"/>
    </source>
</evidence>
<dbReference type="STRING" id="1618345.UT18_C0011G0041"/>
<dbReference type="Pfam" id="PF17768">
    <property type="entry name" value="RecJ_OB"/>
    <property type="match status" value="1"/>
</dbReference>
<reference evidence="10" key="1">
    <citation type="journal article" date="2015" name="Nature">
        <title>rRNA introns, odd ribosomes, and small enigmatic genomes across a large radiation of phyla.</title>
        <authorList>
            <person name="Brown C.T."/>
            <person name="Hug L.A."/>
            <person name="Thomas B.C."/>
            <person name="Sharon I."/>
            <person name="Castelle C.J."/>
            <person name="Singh A."/>
            <person name="Wilkins M.J."/>
            <person name="Williams K.H."/>
            <person name="Banfield J.F."/>
        </authorList>
    </citation>
    <scope>NUCLEOTIDE SEQUENCE [LARGE SCALE GENOMIC DNA]</scope>
</reference>
<gene>
    <name evidence="10" type="ORF">UT18_C0011G0041</name>
</gene>
<feature type="coiled-coil region" evidence="6">
    <location>
        <begin position="318"/>
        <end position="345"/>
    </location>
</feature>
<dbReference type="Pfam" id="PF02272">
    <property type="entry name" value="DHHA1"/>
    <property type="match status" value="1"/>
</dbReference>
<dbReference type="GO" id="GO:0008409">
    <property type="term" value="F:5'-3' exonuclease activity"/>
    <property type="evidence" value="ECO:0007669"/>
    <property type="project" value="InterPro"/>
</dbReference>
<evidence type="ECO:0000256" key="6">
    <source>
        <dbReference type="SAM" id="Coils"/>
    </source>
</evidence>
<feature type="domain" description="DHHA1" evidence="8">
    <location>
        <begin position="361"/>
        <end position="453"/>
    </location>
</feature>
<evidence type="ECO:0000259" key="8">
    <source>
        <dbReference type="Pfam" id="PF02272"/>
    </source>
</evidence>
<dbReference type="AlphaFoldDB" id="A0A0G0M1Y2"/>